<dbReference type="KEGG" id="mng:MNEG_0613"/>
<evidence type="ECO:0000313" key="17">
    <source>
        <dbReference type="EMBL" id="KIZ07342.1"/>
    </source>
</evidence>
<feature type="compositionally biased region" description="Low complexity" evidence="14">
    <location>
        <begin position="482"/>
        <end position="501"/>
    </location>
</feature>
<organism evidence="17 18">
    <name type="scientific">Monoraphidium neglectum</name>
    <dbReference type="NCBI Taxonomy" id="145388"/>
    <lineage>
        <taxon>Eukaryota</taxon>
        <taxon>Viridiplantae</taxon>
        <taxon>Chlorophyta</taxon>
        <taxon>core chlorophytes</taxon>
        <taxon>Chlorophyceae</taxon>
        <taxon>CS clade</taxon>
        <taxon>Sphaeropleales</taxon>
        <taxon>Selenastraceae</taxon>
        <taxon>Monoraphidium</taxon>
    </lineage>
</organism>
<dbReference type="InterPro" id="IPR023173">
    <property type="entry name" value="NADPH_Cyt_P450_Rdtase_alpha"/>
</dbReference>
<dbReference type="Proteomes" id="UP000054498">
    <property type="component" value="Unassembled WGS sequence"/>
</dbReference>
<evidence type="ECO:0000256" key="12">
    <source>
        <dbReference type="ARBA" id="ARBA00040659"/>
    </source>
</evidence>
<keyword evidence="5" id="KW-0288">FMN</keyword>
<dbReference type="Gene3D" id="3.40.50.80">
    <property type="entry name" value="Nucleotide-binding domain of ferredoxin-NADP reductase (FNR) module"/>
    <property type="match status" value="1"/>
</dbReference>
<sequence>MARDGSPRAAEEAAWLRRMLEKEQQARATAEQALAAERLRNALLEREAAQDMGDSLCMYLSNSRDPATASLDAEGGGTQLPFPAASPGNWSVYSTKGLGLDRPLAAADDSARTPPAGRDQRSRLGGGGAGAHAAEFATPQRPLPCDEAAEDATSVGGRGGQGRLHQQIVEMSTRLKGFASEWVQRLEAMEERPREGIASDARQAPPEVPQDAAQQPATTGQRPQQRPLETPVVPAQTRRDGVVAEEPLACAEGSPLEAWCAQQQQRRPQLNAQRQQRAQPTPSASDESGADGRVEVGLALVTCDDAACFQDACPSFGDDSRGGPAHDPWHHQIPGGGAELDRYTGSSGDHDHGFVDAQPPSPAHSAASGPLSAARGALSCRLAARAGRAQPHPHAAAAAAATGVTAPAAPPSQAAPHGWAGADGNVSKSFSHASNGSGAAQEEAGLRSSITSPLMDPDVDLAPPRKSGMSRAGTRPLGDVSRAGGAPAAQQRAAAAAAAAPPDFESSDDDDYYEDPTKSTVTMTVGAAGRAAGKGAAAAQVAAPALQQVAGDRRTTAEAAAEHFAAAERATAARAARRTDSGAKDRQHALNEALKLLHSEFAEPAAPMAAAAGTEGGSAEQQQQQQEQKQQQAAGAAASPPQASRRSSSAAAGDTHTLPEAAPAAATATLPPPTAPAWSVSVTPHNTAARPQPRAVFLYASQTGNGREIARTLQTEAGRRGVPADVMALDELGFPSFGASKTPVAVIVTSSTGDGEPPDNGAAFFKQLLAPAQAKGWRLEGVKFALLGLGDSSYSRFMAAPRAMRARLVELGAEEFYAAGEADDSEGMDKTVEPWCENLWAPLKTALLDASGGPGGGGAAVAAHALAGTLAAEGGPALAAAHAPLAAAPRLAAEASKGSAAQAAAAVAAVPKVYLEISMMSLGDSADLGELEPPSRAEGGGSGSRPGSGPQQQQHLSHLAPTVAGVQLRGSEREAAEEGAPQGQPLEEERQQAQEARSDAKPQQELSAEDTEEQQQEEEQQQQQQQQQEEEQQQRDEEQEEERSQQEGDDQAPQEEGPQQAQPQAGQPVQAAPREPGGLVGGLAPEGADLKGAPGLAPPRVEVSFDVAPAVSEDVRARELSWPSEEQRKFRKPTGAYSAAAPFYARVAEARLLTAPGSDRVVVHCELDIAGSGITHKAGDALAVLPQNDPEMVAALLQRLGLDGERVFEIKAAGRPAPGATLLPHIVSPCSLRHALTHNVDIAGKPQKGLLRLLAEHCRNEAEKRTLLFLCAKAGAADYTREIVAGHPCLLDLLNRFASCAPPLAALLDALPPLAPRAYAISAAPAAGAGASAARLQFAFRAVSFQAPSGRCAGVATGWLQRLLAPRLAGEGTADADAWMPILLRPSQTFAPPPQLATPLIMIGSGTGTTPFRAFLQERAAARAAAAAGTAAAAAAPAVGEAWLYAGCRRRDEDFLYGADFDAFEASGDLTRLRVACSREGDKRAYVQHLVRQDGAALADLIVRRGARVCVCGEGLGMAREVHAALAAVLHAHVGMSEGEANEELRAMAEAGAYVREASSP</sequence>
<dbReference type="GO" id="GO:0009086">
    <property type="term" value="P:methionine biosynthetic process"/>
    <property type="evidence" value="ECO:0007669"/>
    <property type="project" value="UniProtKB-KW"/>
</dbReference>
<evidence type="ECO:0000256" key="3">
    <source>
        <dbReference type="ARBA" id="ARBA00022605"/>
    </source>
</evidence>
<feature type="compositionally biased region" description="Basic and acidic residues" evidence="14">
    <location>
        <begin position="1032"/>
        <end position="1046"/>
    </location>
</feature>
<dbReference type="EMBL" id="KK100271">
    <property type="protein sequence ID" value="KIZ07342.1"/>
    <property type="molecule type" value="Genomic_DNA"/>
</dbReference>
<gene>
    <name evidence="17" type="ORF">MNEG_0613</name>
</gene>
<dbReference type="InterPro" id="IPR017927">
    <property type="entry name" value="FAD-bd_FR_type"/>
</dbReference>
<keyword evidence="6" id="KW-0949">S-adenosyl-L-methionine</keyword>
<dbReference type="InterPro" id="IPR017938">
    <property type="entry name" value="Riboflavin_synthase-like_b-brl"/>
</dbReference>
<feature type="domain" description="Flavodoxin-like" evidence="15">
    <location>
        <begin position="695"/>
        <end position="840"/>
    </location>
</feature>
<dbReference type="GO" id="GO:0010181">
    <property type="term" value="F:FMN binding"/>
    <property type="evidence" value="ECO:0007669"/>
    <property type="project" value="InterPro"/>
</dbReference>
<dbReference type="InterPro" id="IPR001433">
    <property type="entry name" value="OxRdtase_FAD/NAD-bd"/>
</dbReference>
<evidence type="ECO:0000256" key="11">
    <source>
        <dbReference type="ARBA" id="ARBA00039088"/>
    </source>
</evidence>
<evidence type="ECO:0000256" key="4">
    <source>
        <dbReference type="ARBA" id="ARBA00022630"/>
    </source>
</evidence>
<proteinExistence type="predicted"/>
<feature type="region of interest" description="Disordered" evidence="14">
    <location>
        <begin position="106"/>
        <end position="164"/>
    </location>
</feature>
<dbReference type="SUPFAM" id="SSF52343">
    <property type="entry name" value="Ferredoxin reductase-like, C-terminal NADP-linked domain"/>
    <property type="match status" value="1"/>
</dbReference>
<dbReference type="GO" id="GO:0050667">
    <property type="term" value="P:homocysteine metabolic process"/>
    <property type="evidence" value="ECO:0007669"/>
    <property type="project" value="TreeGrafter"/>
</dbReference>
<dbReference type="OrthoDB" id="1856718at2759"/>
<dbReference type="Pfam" id="PF00258">
    <property type="entry name" value="Flavodoxin_1"/>
    <property type="match status" value="1"/>
</dbReference>
<dbReference type="EC" id="1.16.1.8" evidence="11"/>
<dbReference type="PROSITE" id="PS51384">
    <property type="entry name" value="FAD_FR"/>
    <property type="match status" value="1"/>
</dbReference>
<feature type="compositionally biased region" description="Low complexity" evidence="14">
    <location>
        <begin position="608"/>
        <end position="669"/>
    </location>
</feature>
<dbReference type="SUPFAM" id="SSF63380">
    <property type="entry name" value="Riboflavin synthase domain-like"/>
    <property type="match status" value="1"/>
</dbReference>
<feature type="region of interest" description="Disordered" evidence="14">
    <location>
        <begin position="926"/>
        <end position="957"/>
    </location>
</feature>
<evidence type="ECO:0000256" key="7">
    <source>
        <dbReference type="ARBA" id="ARBA00022827"/>
    </source>
</evidence>
<dbReference type="GO" id="GO:0008168">
    <property type="term" value="F:methyltransferase activity"/>
    <property type="evidence" value="ECO:0007669"/>
    <property type="project" value="UniProtKB-KW"/>
</dbReference>
<name>A0A0D2N4U9_9CHLO</name>
<dbReference type="GO" id="GO:0030586">
    <property type="term" value="F:[methionine synthase] reductase (NADPH) activity"/>
    <property type="evidence" value="ECO:0007669"/>
    <property type="project" value="UniProtKB-EC"/>
</dbReference>
<feature type="compositionally biased region" description="Polar residues" evidence="14">
    <location>
        <begin position="212"/>
        <end position="224"/>
    </location>
</feature>
<dbReference type="GO" id="GO:0050660">
    <property type="term" value="F:flavin adenine dinucleotide binding"/>
    <property type="evidence" value="ECO:0007669"/>
    <property type="project" value="TreeGrafter"/>
</dbReference>
<feature type="region of interest" description="Disordered" evidence="14">
    <location>
        <begin position="261"/>
        <end position="290"/>
    </location>
</feature>
<comment type="cofactor">
    <cofactor evidence="2">
        <name>FAD</name>
        <dbReference type="ChEBI" id="CHEBI:57692"/>
    </cofactor>
</comment>
<accession>A0A0D2N4U9</accession>
<dbReference type="InterPro" id="IPR001709">
    <property type="entry name" value="Flavoprot_Pyr_Nucl_cyt_Rdtase"/>
</dbReference>
<dbReference type="Gene3D" id="1.20.990.10">
    <property type="entry name" value="NADPH-cytochrome p450 Reductase, Chain A, domain 3"/>
    <property type="match status" value="1"/>
</dbReference>
<dbReference type="STRING" id="145388.A0A0D2N4U9"/>
<protein>
    <recommendedName>
        <fullName evidence="12">Methionine synthase reductase</fullName>
        <ecNumber evidence="11">1.16.1.8</ecNumber>
    </recommendedName>
</protein>
<evidence type="ECO:0000313" key="18">
    <source>
        <dbReference type="Proteomes" id="UP000054498"/>
    </source>
</evidence>
<evidence type="ECO:0000259" key="15">
    <source>
        <dbReference type="PROSITE" id="PS50902"/>
    </source>
</evidence>
<dbReference type="FunFam" id="1.20.990.10:FF:000007">
    <property type="entry name" value="Methionine synthase reductase"/>
    <property type="match status" value="1"/>
</dbReference>
<keyword evidence="9 17" id="KW-0560">Oxidoreductase</keyword>
<evidence type="ECO:0000256" key="5">
    <source>
        <dbReference type="ARBA" id="ARBA00022643"/>
    </source>
</evidence>
<evidence type="ECO:0000256" key="1">
    <source>
        <dbReference type="ARBA" id="ARBA00001917"/>
    </source>
</evidence>
<dbReference type="Gene3D" id="3.40.50.360">
    <property type="match status" value="1"/>
</dbReference>
<evidence type="ECO:0000256" key="8">
    <source>
        <dbReference type="ARBA" id="ARBA00022857"/>
    </source>
</evidence>
<keyword evidence="7" id="KW-0274">FAD</keyword>
<dbReference type="GO" id="GO:0005829">
    <property type="term" value="C:cytosol"/>
    <property type="evidence" value="ECO:0007669"/>
    <property type="project" value="TreeGrafter"/>
</dbReference>
<dbReference type="PANTHER" id="PTHR19384">
    <property type="entry name" value="NITRIC OXIDE SYNTHASE-RELATED"/>
    <property type="match status" value="1"/>
</dbReference>
<feature type="compositionally biased region" description="Low complexity" evidence="14">
    <location>
        <begin position="1054"/>
        <end position="1073"/>
    </location>
</feature>
<dbReference type="PANTHER" id="PTHR19384:SF84">
    <property type="entry name" value="METHIONINE SYNTHASE REDUCTASE"/>
    <property type="match status" value="1"/>
</dbReference>
<dbReference type="GO" id="GO:0032259">
    <property type="term" value="P:methylation"/>
    <property type="evidence" value="ECO:0007669"/>
    <property type="project" value="UniProtKB-KW"/>
</dbReference>
<feature type="compositionally biased region" description="Acidic residues" evidence="14">
    <location>
        <begin position="505"/>
        <end position="514"/>
    </location>
</feature>
<dbReference type="InterPro" id="IPR029039">
    <property type="entry name" value="Flavoprotein-like_sf"/>
</dbReference>
<evidence type="ECO:0000256" key="9">
    <source>
        <dbReference type="ARBA" id="ARBA00023002"/>
    </source>
</evidence>
<keyword evidence="10" id="KW-0486">Methionine biosynthesis</keyword>
<dbReference type="SUPFAM" id="SSF52218">
    <property type="entry name" value="Flavoproteins"/>
    <property type="match status" value="1"/>
</dbReference>
<feature type="region of interest" description="Disordered" evidence="14">
    <location>
        <begin position="318"/>
        <end position="370"/>
    </location>
</feature>
<comment type="cofactor">
    <cofactor evidence="1">
        <name>FMN</name>
        <dbReference type="ChEBI" id="CHEBI:58210"/>
    </cofactor>
</comment>
<keyword evidence="18" id="KW-1185">Reference proteome</keyword>
<dbReference type="InterPro" id="IPR008254">
    <property type="entry name" value="Flavodoxin/NO_synth"/>
</dbReference>
<evidence type="ECO:0000256" key="6">
    <source>
        <dbReference type="ARBA" id="ARBA00022691"/>
    </source>
</evidence>
<reference evidence="17 18" key="1">
    <citation type="journal article" date="2013" name="BMC Genomics">
        <title>Reconstruction of the lipid metabolism for the microalga Monoraphidium neglectum from its genome sequence reveals characteristics suitable for biofuel production.</title>
        <authorList>
            <person name="Bogen C."/>
            <person name="Al-Dilaimi A."/>
            <person name="Albersmeier A."/>
            <person name="Wichmann J."/>
            <person name="Grundmann M."/>
            <person name="Rupp O."/>
            <person name="Lauersen K.J."/>
            <person name="Blifernez-Klassen O."/>
            <person name="Kalinowski J."/>
            <person name="Goesmann A."/>
            <person name="Mussgnug J.H."/>
            <person name="Kruse O."/>
        </authorList>
    </citation>
    <scope>NUCLEOTIDE SEQUENCE [LARGE SCALE GENOMIC DNA]</scope>
    <source>
        <strain evidence="17 18">SAG 48.87</strain>
    </source>
</reference>
<feature type="region of interest" description="Disordered" evidence="14">
    <location>
        <begin position="385"/>
        <end position="517"/>
    </location>
</feature>
<feature type="region of interest" description="Disordered" evidence="14">
    <location>
        <begin position="608"/>
        <end position="687"/>
    </location>
</feature>
<feature type="compositionally biased region" description="Acidic residues" evidence="14">
    <location>
        <begin position="1007"/>
        <end position="1020"/>
    </location>
</feature>
<feature type="domain" description="FAD-binding FR-type" evidence="16">
    <location>
        <begin position="1140"/>
        <end position="1393"/>
    </location>
</feature>
<dbReference type="PRINTS" id="PR00369">
    <property type="entry name" value="FLAVODOXIN"/>
</dbReference>
<feature type="region of interest" description="Disordered" evidence="14">
    <location>
        <begin position="190"/>
        <end position="239"/>
    </location>
</feature>
<keyword evidence="3" id="KW-0028">Amino-acid biosynthesis</keyword>
<keyword evidence="13" id="KW-0175">Coiled coil</keyword>
<keyword evidence="8" id="KW-0521">NADP</keyword>
<keyword evidence="4" id="KW-0285">Flavoprotein</keyword>
<keyword evidence="17" id="KW-0489">Methyltransferase</keyword>
<dbReference type="Gene3D" id="2.40.30.10">
    <property type="entry name" value="Translation factors"/>
    <property type="match status" value="1"/>
</dbReference>
<dbReference type="InterPro" id="IPR003097">
    <property type="entry name" value="CysJ-like_FAD-binding"/>
</dbReference>
<dbReference type="InterPro" id="IPR039261">
    <property type="entry name" value="FNR_nucleotide-bd"/>
</dbReference>
<dbReference type="Pfam" id="PF00175">
    <property type="entry name" value="NAD_binding_1"/>
    <property type="match status" value="1"/>
</dbReference>
<evidence type="ECO:0000259" key="16">
    <source>
        <dbReference type="PROSITE" id="PS51384"/>
    </source>
</evidence>
<dbReference type="PRINTS" id="PR00371">
    <property type="entry name" value="FPNCR"/>
</dbReference>
<feature type="compositionally biased region" description="Low complexity" evidence="14">
    <location>
        <begin position="385"/>
        <end position="416"/>
    </location>
</feature>
<feature type="compositionally biased region" description="Polar residues" evidence="14">
    <location>
        <begin position="426"/>
        <end position="438"/>
    </location>
</feature>
<feature type="coiled-coil region" evidence="13">
    <location>
        <begin position="20"/>
        <end position="47"/>
    </location>
</feature>
<dbReference type="GeneID" id="25726731"/>
<dbReference type="RefSeq" id="XP_013906361.1">
    <property type="nucleotide sequence ID" value="XM_014050907.1"/>
</dbReference>
<dbReference type="PROSITE" id="PS50902">
    <property type="entry name" value="FLAVODOXIN_LIKE"/>
    <property type="match status" value="1"/>
</dbReference>
<dbReference type="InterPro" id="IPR001094">
    <property type="entry name" value="Flavdoxin-like"/>
</dbReference>
<keyword evidence="17" id="KW-0808">Transferase</keyword>
<feature type="compositionally biased region" description="Low complexity" evidence="14">
    <location>
        <begin position="261"/>
        <end position="279"/>
    </location>
</feature>
<evidence type="ECO:0000256" key="2">
    <source>
        <dbReference type="ARBA" id="ARBA00001974"/>
    </source>
</evidence>
<feature type="compositionally biased region" description="Basic and acidic residues" evidence="14">
    <location>
        <begin position="987"/>
        <end position="1002"/>
    </location>
</feature>
<feature type="region of interest" description="Disordered" evidence="14">
    <location>
        <begin position="970"/>
        <end position="1095"/>
    </location>
</feature>
<dbReference type="Pfam" id="PF00667">
    <property type="entry name" value="FAD_binding_1"/>
    <property type="match status" value="1"/>
</dbReference>
<evidence type="ECO:0000256" key="10">
    <source>
        <dbReference type="ARBA" id="ARBA00023167"/>
    </source>
</evidence>
<evidence type="ECO:0000256" key="13">
    <source>
        <dbReference type="SAM" id="Coils"/>
    </source>
</evidence>
<evidence type="ECO:0000256" key="14">
    <source>
        <dbReference type="SAM" id="MobiDB-lite"/>
    </source>
</evidence>